<evidence type="ECO:0008006" key="3">
    <source>
        <dbReference type="Google" id="ProtNLM"/>
    </source>
</evidence>
<dbReference type="EMBL" id="JAVRRT010000020">
    <property type="protein sequence ID" value="KAK5164380.1"/>
    <property type="molecule type" value="Genomic_DNA"/>
</dbReference>
<dbReference type="AlphaFoldDB" id="A0AAV9NXD1"/>
<dbReference type="PANTHER" id="PTHR48174:SF5">
    <property type="entry name" value="VACUOLAR PROTEIN SORTING-ASSOCIATED PROTEIN 62"/>
    <property type="match status" value="1"/>
</dbReference>
<comment type="caution">
    <text evidence="1">The sequence shown here is derived from an EMBL/GenBank/DDBJ whole genome shotgun (WGS) entry which is preliminary data.</text>
</comment>
<evidence type="ECO:0000313" key="2">
    <source>
        <dbReference type="Proteomes" id="UP001337655"/>
    </source>
</evidence>
<evidence type="ECO:0000313" key="1">
    <source>
        <dbReference type="EMBL" id="KAK5164380.1"/>
    </source>
</evidence>
<dbReference type="Proteomes" id="UP001337655">
    <property type="component" value="Unassembled WGS sequence"/>
</dbReference>
<dbReference type="InterPro" id="IPR009291">
    <property type="entry name" value="Vps62"/>
</dbReference>
<sequence>MLSLLLFAAGVLAAPLEKRQAPSGVPDFALTYAPVAYLYSKEAYYPADIGSQLVNTQPQANYTPISNLSSRPLSLDNLDQLNAYGRGGQDVYLTSKDNVEDIPAWLRGAKPDSNGLTNGAVSSTVIVNNHGSGMVDVFYFYFYAFNFGGKYISHVIGNHVGDWEHTMVRFKDGKPQAIWYSQHSNGEAFEYRVVKKYNNGARPVVYIGNGTHANYAIPGDHDHAIPNVNLPQGLVEDHTDQGAFWDPIQSAYWFSFNASSQIFTSYDGSTRTNWLYYVGHWGDKQYRDSDPRQKDILDIDGSHKYTNGPTGPINKQLNRTKVCPDNGNLCIVRAILGP</sequence>
<dbReference type="PANTHER" id="PTHR48174">
    <property type="entry name" value="DUF946 FAMILY PROTEIN"/>
    <property type="match status" value="1"/>
</dbReference>
<proteinExistence type="predicted"/>
<dbReference type="RefSeq" id="XP_064654673.1">
    <property type="nucleotide sequence ID" value="XM_064807300.1"/>
</dbReference>
<accession>A0AAV9NXD1</accession>
<dbReference type="Pfam" id="PF06101">
    <property type="entry name" value="Vps62"/>
    <property type="match status" value="1"/>
</dbReference>
<reference evidence="1 2" key="1">
    <citation type="submission" date="2023-08" db="EMBL/GenBank/DDBJ databases">
        <title>Black Yeasts Isolated from many extreme environments.</title>
        <authorList>
            <person name="Coleine C."/>
            <person name="Stajich J.E."/>
            <person name="Selbmann L."/>
        </authorList>
    </citation>
    <scope>NUCLEOTIDE SEQUENCE [LARGE SCALE GENOMIC DNA]</scope>
    <source>
        <strain evidence="1 2">CCFEE 5935</strain>
    </source>
</reference>
<gene>
    <name evidence="1" type="ORF">LTR77_010076</name>
</gene>
<protein>
    <recommendedName>
        <fullName evidence="3">Vacuolar protein sorting-associated protein 62</fullName>
    </recommendedName>
</protein>
<name>A0AAV9NXD1_9PEZI</name>
<keyword evidence="2" id="KW-1185">Reference proteome</keyword>
<organism evidence="1 2">
    <name type="scientific">Saxophila tyrrhenica</name>
    <dbReference type="NCBI Taxonomy" id="1690608"/>
    <lineage>
        <taxon>Eukaryota</taxon>
        <taxon>Fungi</taxon>
        <taxon>Dikarya</taxon>
        <taxon>Ascomycota</taxon>
        <taxon>Pezizomycotina</taxon>
        <taxon>Dothideomycetes</taxon>
        <taxon>Dothideomycetidae</taxon>
        <taxon>Mycosphaerellales</taxon>
        <taxon>Extremaceae</taxon>
        <taxon>Saxophila</taxon>
    </lineage>
</organism>
<dbReference type="GeneID" id="89931406"/>